<name>A0AAD7JRH0_9AGAR</name>
<dbReference type="EMBL" id="JARKIB010000016">
    <property type="protein sequence ID" value="KAJ7770446.1"/>
    <property type="molecule type" value="Genomic_DNA"/>
</dbReference>
<evidence type="ECO:0008006" key="4">
    <source>
        <dbReference type="Google" id="ProtNLM"/>
    </source>
</evidence>
<protein>
    <recommendedName>
        <fullName evidence="4">Secreted protein</fullName>
    </recommendedName>
</protein>
<comment type="caution">
    <text evidence="2">The sequence shown here is derived from an EMBL/GenBank/DDBJ whole genome shotgun (WGS) entry which is preliminary data.</text>
</comment>
<organism evidence="2 3">
    <name type="scientific">Mycena metata</name>
    <dbReference type="NCBI Taxonomy" id="1033252"/>
    <lineage>
        <taxon>Eukaryota</taxon>
        <taxon>Fungi</taxon>
        <taxon>Dikarya</taxon>
        <taxon>Basidiomycota</taxon>
        <taxon>Agaricomycotina</taxon>
        <taxon>Agaricomycetes</taxon>
        <taxon>Agaricomycetidae</taxon>
        <taxon>Agaricales</taxon>
        <taxon>Marasmiineae</taxon>
        <taxon>Mycenaceae</taxon>
        <taxon>Mycena</taxon>
    </lineage>
</organism>
<evidence type="ECO:0000256" key="1">
    <source>
        <dbReference type="SAM" id="SignalP"/>
    </source>
</evidence>
<gene>
    <name evidence="2" type="ORF">B0H16DRAFT_1515501</name>
</gene>
<reference evidence="2" key="1">
    <citation type="submission" date="2023-03" db="EMBL/GenBank/DDBJ databases">
        <title>Massive genome expansion in bonnet fungi (Mycena s.s.) driven by repeated elements and novel gene families across ecological guilds.</title>
        <authorList>
            <consortium name="Lawrence Berkeley National Laboratory"/>
            <person name="Harder C.B."/>
            <person name="Miyauchi S."/>
            <person name="Viragh M."/>
            <person name="Kuo A."/>
            <person name="Thoen E."/>
            <person name="Andreopoulos B."/>
            <person name="Lu D."/>
            <person name="Skrede I."/>
            <person name="Drula E."/>
            <person name="Henrissat B."/>
            <person name="Morin E."/>
            <person name="Kohler A."/>
            <person name="Barry K."/>
            <person name="LaButti K."/>
            <person name="Morin E."/>
            <person name="Salamov A."/>
            <person name="Lipzen A."/>
            <person name="Mereny Z."/>
            <person name="Hegedus B."/>
            <person name="Baldrian P."/>
            <person name="Stursova M."/>
            <person name="Weitz H."/>
            <person name="Taylor A."/>
            <person name="Grigoriev I.V."/>
            <person name="Nagy L.G."/>
            <person name="Martin F."/>
            <person name="Kauserud H."/>
        </authorList>
    </citation>
    <scope>NUCLEOTIDE SEQUENCE</scope>
    <source>
        <strain evidence="2">CBHHK182m</strain>
    </source>
</reference>
<keyword evidence="3" id="KW-1185">Reference proteome</keyword>
<dbReference type="Proteomes" id="UP001215598">
    <property type="component" value="Unassembled WGS sequence"/>
</dbReference>
<feature type="signal peptide" evidence="1">
    <location>
        <begin position="1"/>
        <end position="25"/>
    </location>
</feature>
<proteinExistence type="predicted"/>
<dbReference type="AlphaFoldDB" id="A0AAD7JRH0"/>
<evidence type="ECO:0000313" key="3">
    <source>
        <dbReference type="Proteomes" id="UP001215598"/>
    </source>
</evidence>
<accession>A0AAD7JRH0</accession>
<evidence type="ECO:0000313" key="2">
    <source>
        <dbReference type="EMBL" id="KAJ7770446.1"/>
    </source>
</evidence>
<keyword evidence="1" id="KW-0732">Signal</keyword>
<feature type="chain" id="PRO_5042257128" description="Secreted protein" evidence="1">
    <location>
        <begin position="26"/>
        <end position="73"/>
    </location>
</feature>
<sequence length="73" mass="8265">MCRGKNAACSFLWIAIVSIWRPSISRKPRTKKEFCWNQPTNTSRCCSARLCHSLSSHKIFCAAVFCPVRCGGR</sequence>